<dbReference type="Pfam" id="PF06585">
    <property type="entry name" value="JHBP"/>
    <property type="match status" value="1"/>
</dbReference>
<keyword evidence="3" id="KW-1185">Reference proteome</keyword>
<organism evidence="2 3">
    <name type="scientific">Artemia franciscana</name>
    <name type="common">Brine shrimp</name>
    <name type="synonym">Artemia sanfranciscana</name>
    <dbReference type="NCBI Taxonomy" id="6661"/>
    <lineage>
        <taxon>Eukaryota</taxon>
        <taxon>Metazoa</taxon>
        <taxon>Ecdysozoa</taxon>
        <taxon>Arthropoda</taxon>
        <taxon>Crustacea</taxon>
        <taxon>Branchiopoda</taxon>
        <taxon>Anostraca</taxon>
        <taxon>Artemiidae</taxon>
        <taxon>Artemia</taxon>
    </lineage>
</organism>
<dbReference type="InterPro" id="IPR038602">
    <property type="entry name" value="Mite_allergen_7_sf"/>
</dbReference>
<dbReference type="Pfam" id="PF16984">
    <property type="entry name" value="Grp7_allergen"/>
    <property type="match status" value="1"/>
</dbReference>
<dbReference type="SMART" id="SM00700">
    <property type="entry name" value="JHBP"/>
    <property type="match status" value="1"/>
</dbReference>
<evidence type="ECO:0000313" key="3">
    <source>
        <dbReference type="Proteomes" id="UP001187531"/>
    </source>
</evidence>
<comment type="caution">
    <text evidence="2">The sequence shown here is derived from an EMBL/GenBank/DDBJ whole genome shotgun (WGS) entry which is preliminary data.</text>
</comment>
<dbReference type="EMBL" id="JAVRJZ010000019">
    <property type="protein sequence ID" value="KAK2707599.1"/>
    <property type="molecule type" value="Genomic_DNA"/>
</dbReference>
<dbReference type="InterPro" id="IPR010562">
    <property type="entry name" value="Haemolymph_juvenile_hormone-bd"/>
</dbReference>
<accession>A0AA88HC16</accession>
<dbReference type="AlphaFoldDB" id="A0AA88HC16"/>
<keyword evidence="1" id="KW-0732">Signal</keyword>
<dbReference type="PANTHER" id="PTHR11008:SF13">
    <property type="entry name" value="FI04421P"/>
    <property type="match status" value="1"/>
</dbReference>
<feature type="chain" id="PRO_5041707187" evidence="1">
    <location>
        <begin position="22"/>
        <end position="458"/>
    </location>
</feature>
<dbReference type="Gene3D" id="3.15.10.30">
    <property type="entry name" value="Haemolymph juvenile hormone binding protein"/>
    <property type="match status" value="1"/>
</dbReference>
<dbReference type="InterPro" id="IPR038606">
    <property type="entry name" value="To_sf"/>
</dbReference>
<name>A0AA88HC16_ARTSF</name>
<evidence type="ECO:0000313" key="2">
    <source>
        <dbReference type="EMBL" id="KAK2707599.1"/>
    </source>
</evidence>
<evidence type="ECO:0000256" key="1">
    <source>
        <dbReference type="SAM" id="SignalP"/>
    </source>
</evidence>
<reference evidence="2" key="1">
    <citation type="submission" date="2023-07" db="EMBL/GenBank/DDBJ databases">
        <title>Chromosome-level genome assembly of Artemia franciscana.</title>
        <authorList>
            <person name="Jo E."/>
        </authorList>
    </citation>
    <scope>NUCLEOTIDE SEQUENCE</scope>
    <source>
        <tissue evidence="2">Whole body</tissue>
    </source>
</reference>
<gene>
    <name evidence="2" type="ORF">QYM36_015339</name>
</gene>
<dbReference type="PANTHER" id="PTHR11008">
    <property type="entry name" value="PROTEIN TAKEOUT-LIKE PROTEIN"/>
    <property type="match status" value="1"/>
</dbReference>
<feature type="signal peptide" evidence="1">
    <location>
        <begin position="1"/>
        <end position="21"/>
    </location>
</feature>
<protein>
    <submittedName>
        <fullName evidence="2">Uncharacterized protein</fullName>
    </submittedName>
</protein>
<dbReference type="InterPro" id="IPR020234">
    <property type="entry name" value="Mite_allergen_group-7"/>
</dbReference>
<dbReference type="Proteomes" id="UP001187531">
    <property type="component" value="Unassembled WGS sequence"/>
</dbReference>
<dbReference type="Gene3D" id="3.15.10.50">
    <property type="match status" value="1"/>
</dbReference>
<sequence>MRHYSWIAFFILSFSSWQILGADYDATWDDVNNYETAWNDDGASDVKQDTKPSEIEERIKAVLEHFKSENPKGVPGFDIPDPIDIPDANPDVGGTNLKLSESKLYGLSQLSVKHVKVDLVAMKLEIGLSFPELLMQGRYRISSWLSSSFGPYNLTIKEATMEGSTALSVDSEGKIKVDEVFLDLKFKDFNMNFENLGFFGSIIQAIFNSLVSTIFDSAKPIIQAEISTRVQGQVNEQMRSLKITFYDSVSPVDKFFIETRNNIRDDGYDPLPLPEFYIPLFGAEEGHEYSDPLESNVLALKEGKFFGLSTIHRAGNMTVAYDEITKSITIVGGLALRKVHVDYDWDLIGPWYERFGKMALKIDDFIIGVTFIQPANVNKVSKMKDLDIRMGNIQVNSKGAWLLDYGIEFATNAAVNGLRHGILKAVQQALKFVINRKLENMDLETLILQQVNQMQSSL</sequence>
<proteinExistence type="predicted"/>